<dbReference type="FunFam" id="3.40.50.300:FF:000042">
    <property type="entry name" value="Maltose/maltodextrin ABC transporter, ATP-binding protein"/>
    <property type="match status" value="1"/>
</dbReference>
<dbReference type="GO" id="GO:0043190">
    <property type="term" value="C:ATP-binding cassette (ABC) transporter complex"/>
    <property type="evidence" value="ECO:0007669"/>
    <property type="project" value="InterPro"/>
</dbReference>
<evidence type="ECO:0000256" key="3">
    <source>
        <dbReference type="ARBA" id="ARBA00022840"/>
    </source>
</evidence>
<evidence type="ECO:0000256" key="2">
    <source>
        <dbReference type="ARBA" id="ARBA00022741"/>
    </source>
</evidence>
<dbReference type="InterPro" id="IPR003593">
    <property type="entry name" value="AAA+_ATPase"/>
</dbReference>
<dbReference type="InterPro" id="IPR050093">
    <property type="entry name" value="ABC_SmlMolc_Importer"/>
</dbReference>
<evidence type="ECO:0000256" key="4">
    <source>
        <dbReference type="ARBA" id="ARBA00022967"/>
    </source>
</evidence>
<dbReference type="HOGENOM" id="CLU_000604_1_1_9"/>
<dbReference type="EMBL" id="AGXA01000013">
    <property type="protein sequence ID" value="EKU93889.1"/>
    <property type="molecule type" value="Genomic_DNA"/>
</dbReference>
<dbReference type="Proteomes" id="UP000009875">
    <property type="component" value="Unassembled WGS sequence"/>
</dbReference>
<feature type="domain" description="ABC transporter" evidence="5">
    <location>
        <begin position="4"/>
        <end position="235"/>
    </location>
</feature>
<dbReference type="PROSITE" id="PS50893">
    <property type="entry name" value="ABC_TRANSPORTER_2"/>
    <property type="match status" value="1"/>
</dbReference>
<evidence type="ECO:0000256" key="1">
    <source>
        <dbReference type="ARBA" id="ARBA00022448"/>
    </source>
</evidence>
<sequence length="338" mass="38248">MSMISLEDVQIKYGDFTALDHVNLEINKGDFFTFLGPSGSGKSTMLRAIVGFIQHSSGDIKISGQVVNDLPVEKRGIGMIFQNYALFPTMTAYENIAFGLKTEKASKTVIERKVQEMAEMVDLNQQQLQKNVSELSGGQQQRVAITRSLAKEPQVLAMDEPLSNLDAKLRKSLRHEIKSIQAKTGLTTLYVTHDQEEALTLSDQIAIFNNRGVEQVGTPYDVYYNPATEFVCTFIGDSNKLTKRLVAQISPDIASQYDSFYVRTERIQILDANAEHGFSAELRHIDFYGKYIDYIFYSEEYDLELVVYQKVSSEKPMEEGTQVKLYIDPKHIMKFKGD</sequence>
<dbReference type="eggNOG" id="COG3842">
    <property type="taxonomic scope" value="Bacteria"/>
</dbReference>
<dbReference type="PANTHER" id="PTHR42781:SF4">
    <property type="entry name" value="SPERMIDINE_PUTRESCINE IMPORT ATP-BINDING PROTEIN POTA"/>
    <property type="match status" value="1"/>
</dbReference>
<evidence type="ECO:0000313" key="7">
    <source>
        <dbReference type="Proteomes" id="UP000009875"/>
    </source>
</evidence>
<dbReference type="InterPro" id="IPR008995">
    <property type="entry name" value="Mo/tungstate-bd_C_term_dom"/>
</dbReference>
<dbReference type="Pfam" id="PF00005">
    <property type="entry name" value="ABC_tran"/>
    <property type="match status" value="1"/>
</dbReference>
<dbReference type="SMART" id="SM00382">
    <property type="entry name" value="AAA"/>
    <property type="match status" value="1"/>
</dbReference>
<dbReference type="STRING" id="883081.HMPREF9698_00566"/>
<dbReference type="InterPro" id="IPR027417">
    <property type="entry name" value="P-loop_NTPase"/>
</dbReference>
<dbReference type="PANTHER" id="PTHR42781">
    <property type="entry name" value="SPERMIDINE/PUTRESCINE IMPORT ATP-BINDING PROTEIN POTA"/>
    <property type="match status" value="1"/>
</dbReference>
<name>K9E9M5_9LACT</name>
<keyword evidence="4" id="KW-1278">Translocase</keyword>
<dbReference type="SUPFAM" id="SSF50331">
    <property type="entry name" value="MOP-like"/>
    <property type="match status" value="1"/>
</dbReference>
<dbReference type="InterPro" id="IPR013611">
    <property type="entry name" value="Transp-assoc_OB_typ2"/>
</dbReference>
<reference evidence="6 7" key="1">
    <citation type="submission" date="2012-09" db="EMBL/GenBank/DDBJ databases">
        <title>The Genome Sequence of Alloiococcus otitis ATCC 51267.</title>
        <authorList>
            <consortium name="The Broad Institute Genome Sequencing Platform"/>
            <person name="Earl A."/>
            <person name="Ward D."/>
            <person name="Feldgarden M."/>
            <person name="Gevers D."/>
            <person name="Huys G."/>
            <person name="Walker B."/>
            <person name="Young S.K."/>
            <person name="Zeng Q."/>
            <person name="Gargeya S."/>
            <person name="Fitzgerald M."/>
            <person name="Haas B."/>
            <person name="Abouelleil A."/>
            <person name="Alvarado L."/>
            <person name="Arachchi H.M."/>
            <person name="Berlin A.M."/>
            <person name="Chapman S.B."/>
            <person name="Goldberg J."/>
            <person name="Griggs A."/>
            <person name="Gujja S."/>
            <person name="Hansen M."/>
            <person name="Howarth C."/>
            <person name="Imamovic A."/>
            <person name="Larimer J."/>
            <person name="McCowen C."/>
            <person name="Montmayeur A."/>
            <person name="Murphy C."/>
            <person name="Neiman D."/>
            <person name="Pearson M."/>
            <person name="Priest M."/>
            <person name="Roberts A."/>
            <person name="Saif S."/>
            <person name="Shea T."/>
            <person name="Sisk P."/>
            <person name="Sykes S."/>
            <person name="Wortman J."/>
            <person name="Nusbaum C."/>
            <person name="Birren B."/>
        </authorList>
    </citation>
    <scope>NUCLEOTIDE SEQUENCE [LARGE SCALE GENOMIC DNA]</scope>
    <source>
        <strain evidence="6 7">ATCC 51267</strain>
    </source>
</reference>
<dbReference type="GO" id="GO:0016887">
    <property type="term" value="F:ATP hydrolysis activity"/>
    <property type="evidence" value="ECO:0007669"/>
    <property type="project" value="InterPro"/>
</dbReference>
<protein>
    <recommendedName>
        <fullName evidence="5">ABC transporter domain-containing protein</fullName>
    </recommendedName>
</protein>
<proteinExistence type="predicted"/>
<keyword evidence="7" id="KW-1185">Reference proteome</keyword>
<dbReference type="Gene3D" id="3.40.50.300">
    <property type="entry name" value="P-loop containing nucleotide triphosphate hydrolases"/>
    <property type="match status" value="1"/>
</dbReference>
<keyword evidence="3" id="KW-0067">ATP-binding</keyword>
<comment type="caution">
    <text evidence="6">The sequence shown here is derived from an EMBL/GenBank/DDBJ whole genome shotgun (WGS) entry which is preliminary data.</text>
</comment>
<evidence type="ECO:0000259" key="5">
    <source>
        <dbReference type="PROSITE" id="PS50893"/>
    </source>
</evidence>
<keyword evidence="1" id="KW-0813">Transport</keyword>
<dbReference type="GO" id="GO:0140359">
    <property type="term" value="F:ABC-type transporter activity"/>
    <property type="evidence" value="ECO:0007669"/>
    <property type="project" value="UniProtKB-ARBA"/>
</dbReference>
<dbReference type="Pfam" id="PF08402">
    <property type="entry name" value="TOBE_2"/>
    <property type="match status" value="1"/>
</dbReference>
<dbReference type="GO" id="GO:0005524">
    <property type="term" value="F:ATP binding"/>
    <property type="evidence" value="ECO:0007669"/>
    <property type="project" value="UniProtKB-KW"/>
</dbReference>
<accession>K9E9M5</accession>
<organism evidence="6 7">
    <name type="scientific">Alloiococcus otitis ATCC 51267</name>
    <dbReference type="NCBI Taxonomy" id="883081"/>
    <lineage>
        <taxon>Bacteria</taxon>
        <taxon>Bacillati</taxon>
        <taxon>Bacillota</taxon>
        <taxon>Bacilli</taxon>
        <taxon>Lactobacillales</taxon>
        <taxon>Carnobacteriaceae</taxon>
        <taxon>Alloiococcus</taxon>
    </lineage>
</organism>
<keyword evidence="2" id="KW-0547">Nucleotide-binding</keyword>
<dbReference type="AlphaFoldDB" id="K9E9M5"/>
<evidence type="ECO:0000313" key="6">
    <source>
        <dbReference type="EMBL" id="EKU93889.1"/>
    </source>
</evidence>
<gene>
    <name evidence="6" type="ORF">HMPREF9698_00566</name>
</gene>
<dbReference type="SUPFAM" id="SSF52540">
    <property type="entry name" value="P-loop containing nucleoside triphosphate hydrolases"/>
    <property type="match status" value="1"/>
</dbReference>
<dbReference type="InterPro" id="IPR003439">
    <property type="entry name" value="ABC_transporter-like_ATP-bd"/>
</dbReference>